<evidence type="ECO:0000313" key="2">
    <source>
        <dbReference type="Proteomes" id="UP000197019"/>
    </source>
</evidence>
<reference evidence="1 2" key="1">
    <citation type="submission" date="2017-06" db="EMBL/GenBank/DDBJ databases">
        <title>Genome Sequencing of the methanotroph Methylovulum psychrotolerants str. HV10-M2 isolated from a high-altitude environment.</title>
        <authorList>
            <person name="Mateos-Rivera A."/>
        </authorList>
    </citation>
    <scope>NUCLEOTIDE SEQUENCE [LARGE SCALE GENOMIC DNA]</scope>
    <source>
        <strain evidence="1 2">HV10_M2</strain>
    </source>
</reference>
<dbReference type="EMBL" id="CP022129">
    <property type="protein sequence ID" value="ASF48406.1"/>
    <property type="molecule type" value="Genomic_DNA"/>
</dbReference>
<dbReference type="RefSeq" id="WP_088621275.1">
    <property type="nucleotide sequence ID" value="NZ_CP022129.1"/>
</dbReference>
<dbReference type="Proteomes" id="UP000197019">
    <property type="component" value="Chromosome"/>
</dbReference>
<evidence type="ECO:0000313" key="1">
    <source>
        <dbReference type="EMBL" id="ASF48406.1"/>
    </source>
</evidence>
<gene>
    <name evidence="1" type="ORF">CEK71_21375</name>
</gene>
<dbReference type="OrthoDB" id="7872625at2"/>
<organism evidence="1 2">
    <name type="scientific">Methylovulum psychrotolerans</name>
    <dbReference type="NCBI Taxonomy" id="1704499"/>
    <lineage>
        <taxon>Bacteria</taxon>
        <taxon>Pseudomonadati</taxon>
        <taxon>Pseudomonadota</taxon>
        <taxon>Gammaproteobacteria</taxon>
        <taxon>Methylococcales</taxon>
        <taxon>Methylococcaceae</taxon>
        <taxon>Methylovulum</taxon>
    </lineage>
</organism>
<dbReference type="KEGG" id="mpsy:CEK71_21375"/>
<protein>
    <submittedName>
        <fullName evidence="1">Uncharacterized protein</fullName>
    </submittedName>
</protein>
<proteinExistence type="predicted"/>
<name>A0A1Z4C4C3_9GAMM</name>
<sequence>MSQSTFPIPIDPEIAAWAATLDENARELFEERAGIRQYEAGLSRREAESAARDDVLRWLKRQS</sequence>
<keyword evidence="2" id="KW-1185">Reference proteome</keyword>
<dbReference type="AlphaFoldDB" id="A0A1Z4C4C3"/>
<accession>A0A1Z4C4C3</accession>